<reference evidence="1" key="2">
    <citation type="journal article" date="2015" name="Data Brief">
        <title>Shoot transcriptome of the giant reed, Arundo donax.</title>
        <authorList>
            <person name="Barrero R.A."/>
            <person name="Guerrero F.D."/>
            <person name="Moolhuijzen P."/>
            <person name="Goolsby J.A."/>
            <person name="Tidwell J."/>
            <person name="Bellgard S.E."/>
            <person name="Bellgard M.I."/>
        </authorList>
    </citation>
    <scope>NUCLEOTIDE SEQUENCE</scope>
    <source>
        <tissue evidence="1">Shoot tissue taken approximately 20 cm above the soil surface</tissue>
    </source>
</reference>
<accession>A0A0A9HQ56</accession>
<dbReference type="AlphaFoldDB" id="A0A0A9HQ56"/>
<organism evidence="1">
    <name type="scientific">Arundo donax</name>
    <name type="common">Giant reed</name>
    <name type="synonym">Donax arundinaceus</name>
    <dbReference type="NCBI Taxonomy" id="35708"/>
    <lineage>
        <taxon>Eukaryota</taxon>
        <taxon>Viridiplantae</taxon>
        <taxon>Streptophyta</taxon>
        <taxon>Embryophyta</taxon>
        <taxon>Tracheophyta</taxon>
        <taxon>Spermatophyta</taxon>
        <taxon>Magnoliopsida</taxon>
        <taxon>Liliopsida</taxon>
        <taxon>Poales</taxon>
        <taxon>Poaceae</taxon>
        <taxon>PACMAD clade</taxon>
        <taxon>Arundinoideae</taxon>
        <taxon>Arundineae</taxon>
        <taxon>Arundo</taxon>
    </lineage>
</organism>
<evidence type="ECO:0000313" key="1">
    <source>
        <dbReference type="EMBL" id="JAE39260.1"/>
    </source>
</evidence>
<reference evidence="1" key="1">
    <citation type="submission" date="2014-09" db="EMBL/GenBank/DDBJ databases">
        <authorList>
            <person name="Magalhaes I.L.F."/>
            <person name="Oliveira U."/>
            <person name="Santos F.R."/>
            <person name="Vidigal T.H.D.A."/>
            <person name="Brescovit A.D."/>
            <person name="Santos A.J."/>
        </authorList>
    </citation>
    <scope>NUCLEOTIDE SEQUENCE</scope>
    <source>
        <tissue evidence="1">Shoot tissue taken approximately 20 cm above the soil surface</tissue>
    </source>
</reference>
<protein>
    <submittedName>
        <fullName evidence="1">Uncharacterized protein</fullName>
    </submittedName>
</protein>
<sequence length="55" mass="6193">MMLPRTVRSQFKQFPWLSILGKSFTQVTIEGNSMLMSKEMCGANLPQIATWTGEA</sequence>
<dbReference type="EMBL" id="GBRH01158636">
    <property type="protein sequence ID" value="JAE39260.1"/>
    <property type="molecule type" value="Transcribed_RNA"/>
</dbReference>
<proteinExistence type="predicted"/>
<name>A0A0A9HQ56_ARUDO</name>